<dbReference type="Pfam" id="PF00874">
    <property type="entry name" value="PRD"/>
    <property type="match status" value="1"/>
</dbReference>
<sequence length="282" mass="31976">MKIKKILNNNAAVVNDFGEEKIVLGAGIVFGKGKNDVVDPALIEKVFIMSDPSQYDHLQEMLGTLPEEEIAVTQQIITFAEQELGVAFYEHIHIALTDHLSFALERIRKGIAIRNTLLEEIRILYPREFQIGLHAKTMIYEKLQVDIPEDEVGYIAMHIHTAWKNSGTRGKTTEKTAMIRDIAEGVERAAGVTLNRRSANYERLLTQLENMLQTDESGRLRNELVPELVAMARSNFTEAYGQACEIGEWVEEEYGYVFTESQRVVIALEINRIGTRRGEPKN</sequence>
<comment type="similarity">
    <text evidence="6">Belongs to the transcriptional antiterminator BglG family.</text>
</comment>
<dbReference type="RefSeq" id="WP_148456185.1">
    <property type="nucleotide sequence ID" value="NZ_VSDO01000005.1"/>
</dbReference>
<keyword evidence="2" id="KW-0694">RNA-binding</keyword>
<dbReference type="Pfam" id="PF03123">
    <property type="entry name" value="CAT_RBD"/>
    <property type="match status" value="1"/>
</dbReference>
<dbReference type="PROSITE" id="PS00654">
    <property type="entry name" value="PRD_1"/>
    <property type="match status" value="1"/>
</dbReference>
<evidence type="ECO:0000256" key="4">
    <source>
        <dbReference type="ARBA" id="ARBA00023159"/>
    </source>
</evidence>
<dbReference type="PANTHER" id="PTHR30185:SF15">
    <property type="entry name" value="CRYPTIC BETA-GLUCOSIDE BGL OPERON ANTITERMINATOR"/>
    <property type="match status" value="1"/>
</dbReference>
<dbReference type="PROSITE" id="PS51372">
    <property type="entry name" value="PRD_2"/>
    <property type="match status" value="2"/>
</dbReference>
<dbReference type="GO" id="GO:0003723">
    <property type="term" value="F:RNA binding"/>
    <property type="evidence" value="ECO:0007669"/>
    <property type="project" value="UniProtKB-KW"/>
</dbReference>
<keyword evidence="5" id="KW-0804">Transcription</keyword>
<dbReference type="PANTHER" id="PTHR30185">
    <property type="entry name" value="CRYPTIC BETA-GLUCOSIDE BGL OPERON ANTITERMINATOR"/>
    <property type="match status" value="1"/>
</dbReference>
<accession>A0A5D0CKX2</accession>
<dbReference type="InterPro" id="IPR011608">
    <property type="entry name" value="PRD"/>
</dbReference>
<dbReference type="AlphaFoldDB" id="A0A5D0CKX2"/>
<dbReference type="OrthoDB" id="9813552at2"/>
<keyword evidence="1" id="KW-0677">Repeat</keyword>
<feature type="domain" description="PRD" evidence="7">
    <location>
        <begin position="64"/>
        <end position="169"/>
    </location>
</feature>
<dbReference type="EMBL" id="VSDO01000005">
    <property type="protein sequence ID" value="TYA10498.1"/>
    <property type="molecule type" value="Genomic_DNA"/>
</dbReference>
<evidence type="ECO:0000256" key="5">
    <source>
        <dbReference type="ARBA" id="ARBA00023163"/>
    </source>
</evidence>
<evidence type="ECO:0000256" key="6">
    <source>
        <dbReference type="ARBA" id="ARBA00038510"/>
    </source>
</evidence>
<comment type="caution">
    <text evidence="8">The sequence shown here is derived from an EMBL/GenBank/DDBJ whole genome shotgun (WGS) entry which is preliminary data.</text>
</comment>
<dbReference type="InterPro" id="IPR036650">
    <property type="entry name" value="CAT_RNA-bd_dom_sf"/>
</dbReference>
<dbReference type="SUPFAM" id="SSF63520">
    <property type="entry name" value="PTS-regulatory domain, PRD"/>
    <property type="match status" value="2"/>
</dbReference>
<dbReference type="InterPro" id="IPR036634">
    <property type="entry name" value="PRD_sf"/>
</dbReference>
<reference evidence="8 9" key="1">
    <citation type="submission" date="2019-08" db="EMBL/GenBank/DDBJ databases">
        <title>Genome sequencing of Paenibacillus faecis DSM 23593(T).</title>
        <authorList>
            <person name="Kook J.-K."/>
            <person name="Park S.-N."/>
            <person name="Lim Y.K."/>
        </authorList>
    </citation>
    <scope>NUCLEOTIDE SEQUENCE [LARGE SCALE GENOMIC DNA]</scope>
    <source>
        <strain evidence="8 9">DSM 23593</strain>
    </source>
</reference>
<keyword evidence="4" id="KW-0010">Activator</keyword>
<evidence type="ECO:0000259" key="7">
    <source>
        <dbReference type="PROSITE" id="PS51372"/>
    </source>
</evidence>
<protein>
    <submittedName>
        <fullName evidence="8">PRD domain-containing protein</fullName>
    </submittedName>
</protein>
<dbReference type="InterPro" id="IPR004341">
    <property type="entry name" value="CAT_RNA-bd_dom"/>
</dbReference>
<dbReference type="Gene3D" id="1.10.1790.10">
    <property type="entry name" value="PRD domain"/>
    <property type="match status" value="2"/>
</dbReference>
<evidence type="ECO:0000313" key="9">
    <source>
        <dbReference type="Proteomes" id="UP000325218"/>
    </source>
</evidence>
<gene>
    <name evidence="8" type="ORF">FRY98_22035</name>
</gene>
<keyword evidence="3" id="KW-0805">Transcription regulation</keyword>
<proteinExistence type="inferred from homology"/>
<dbReference type="InterPro" id="IPR001550">
    <property type="entry name" value="Transcrpt_antitermin_CS"/>
</dbReference>
<dbReference type="Gene3D" id="2.30.24.10">
    <property type="entry name" value="CAT RNA-binding domain"/>
    <property type="match status" value="1"/>
</dbReference>
<dbReference type="InterPro" id="IPR050661">
    <property type="entry name" value="BglG_antiterminators"/>
</dbReference>
<keyword evidence="9" id="KW-1185">Reference proteome</keyword>
<dbReference type="SMART" id="SM01061">
    <property type="entry name" value="CAT_RBD"/>
    <property type="match status" value="1"/>
</dbReference>
<evidence type="ECO:0000256" key="2">
    <source>
        <dbReference type="ARBA" id="ARBA00022884"/>
    </source>
</evidence>
<feature type="domain" description="PRD" evidence="7">
    <location>
        <begin position="170"/>
        <end position="280"/>
    </location>
</feature>
<dbReference type="Proteomes" id="UP000325218">
    <property type="component" value="Unassembled WGS sequence"/>
</dbReference>
<dbReference type="SUPFAM" id="SSF50151">
    <property type="entry name" value="SacY-like RNA-binding domain"/>
    <property type="match status" value="1"/>
</dbReference>
<evidence type="ECO:0000256" key="1">
    <source>
        <dbReference type="ARBA" id="ARBA00022737"/>
    </source>
</evidence>
<dbReference type="GO" id="GO:0045893">
    <property type="term" value="P:positive regulation of DNA-templated transcription"/>
    <property type="evidence" value="ECO:0007669"/>
    <property type="project" value="InterPro"/>
</dbReference>
<evidence type="ECO:0000256" key="3">
    <source>
        <dbReference type="ARBA" id="ARBA00023015"/>
    </source>
</evidence>
<evidence type="ECO:0000313" key="8">
    <source>
        <dbReference type="EMBL" id="TYA10498.1"/>
    </source>
</evidence>
<name>A0A5D0CKX2_9BACL</name>
<organism evidence="8 9">
    <name type="scientific">Paenibacillus faecis</name>
    <dbReference type="NCBI Taxonomy" id="862114"/>
    <lineage>
        <taxon>Bacteria</taxon>
        <taxon>Bacillati</taxon>
        <taxon>Bacillota</taxon>
        <taxon>Bacilli</taxon>
        <taxon>Bacillales</taxon>
        <taxon>Paenibacillaceae</taxon>
        <taxon>Paenibacillus</taxon>
    </lineage>
</organism>